<dbReference type="RefSeq" id="XP_008800780.2">
    <property type="nucleotide sequence ID" value="XM_008802558.4"/>
</dbReference>
<dbReference type="Gene3D" id="1.25.40.10">
    <property type="entry name" value="Tetratricopeptide repeat domain"/>
    <property type="match status" value="1"/>
</dbReference>
<gene>
    <name evidence="3" type="primary">LOC103715052</name>
</gene>
<dbReference type="KEGG" id="pda:103715052"/>
<organism evidence="2 3">
    <name type="scientific">Phoenix dactylifera</name>
    <name type="common">Date palm</name>
    <dbReference type="NCBI Taxonomy" id="42345"/>
    <lineage>
        <taxon>Eukaryota</taxon>
        <taxon>Viridiplantae</taxon>
        <taxon>Streptophyta</taxon>
        <taxon>Embryophyta</taxon>
        <taxon>Tracheophyta</taxon>
        <taxon>Spermatophyta</taxon>
        <taxon>Magnoliopsida</taxon>
        <taxon>Liliopsida</taxon>
        <taxon>Arecaceae</taxon>
        <taxon>Coryphoideae</taxon>
        <taxon>Phoeniceae</taxon>
        <taxon>Phoenix</taxon>
    </lineage>
</organism>
<feature type="compositionally biased region" description="Basic and acidic residues" evidence="1">
    <location>
        <begin position="182"/>
        <end position="198"/>
    </location>
</feature>
<feature type="region of interest" description="Disordered" evidence="1">
    <location>
        <begin position="371"/>
        <end position="478"/>
    </location>
</feature>
<evidence type="ECO:0000313" key="2">
    <source>
        <dbReference type="Proteomes" id="UP000228380"/>
    </source>
</evidence>
<evidence type="ECO:0000313" key="3">
    <source>
        <dbReference type="RefSeq" id="XP_008800780.2"/>
    </source>
</evidence>
<feature type="compositionally biased region" description="Low complexity" evidence="1">
    <location>
        <begin position="436"/>
        <end position="445"/>
    </location>
</feature>
<sequence>MPGCEAIEKSGGALVREAVRVIPAVIQASRRRLPPSILLWKAWVSIGVAGNGSSGRWDLLALVVAAVARPCPLFFLPHFGLLFLPLCSWGGGGIISGDRTLPYHVADHHRRSPFLGSRLLPRNRSSEILKGRGRRRTEQNLRRASSASLESFAYNNDDEEEFVTRLQELAFQLEQLEEDDGTESRIHSESRRNQEAESRCGASTSYDDAFSSTSYSLSSSSSLLSSSEPSADHPCLSGWLEPPDWPASMERNANSVDLPLSLRIIKRKKQQRWVEGSSLREATCCSVKKAFSSMVFIVQELHSFALQMRQTLFYEDIQGILARVQQEIHASFVWLFQRIFSCTPTLMVSLMLLLANYTVYSMGHSAIAAPNSAPPHRSAAVITQHQQESKNQPRFDHSSIKTFSVTGRTAAVGGSGGGGGRKVRPVAGATDDGRSDGSSSSSYRSHTIPPDGIATAPATGGGEEENSSAAVEEEAARTWSKTVEEASSMQASLRDGALMDPDTLKRLVSPVTVELEPDECSDYLRTELNYEQFLAQEPDNPLLLSNFAQFLYLVLHDHDRAEHYFKRAVRTEPVDAEALSRYASFLWLARKDLAAAEESYLEAIAADPGNTVHAANYAHFLWSTGGEDTCYPLDANDA</sequence>
<dbReference type="GeneID" id="103715052"/>
<dbReference type="PANTHER" id="PTHR26312">
    <property type="entry name" value="TETRATRICOPEPTIDE REPEAT PROTEIN 5"/>
    <property type="match status" value="1"/>
</dbReference>
<evidence type="ECO:0000256" key="1">
    <source>
        <dbReference type="SAM" id="MobiDB-lite"/>
    </source>
</evidence>
<accession>A0A8B7CJV8</accession>
<dbReference type="Proteomes" id="UP000228380">
    <property type="component" value="Unplaced"/>
</dbReference>
<dbReference type="InterPro" id="IPR011990">
    <property type="entry name" value="TPR-like_helical_dom_sf"/>
</dbReference>
<feature type="compositionally biased region" description="Basic and acidic residues" evidence="1">
    <location>
        <begin position="387"/>
        <end position="399"/>
    </location>
</feature>
<proteinExistence type="predicted"/>
<protein>
    <submittedName>
        <fullName evidence="3">Uncharacterized protein LOC103715052 isoform X1</fullName>
    </submittedName>
</protein>
<dbReference type="SUPFAM" id="SSF48452">
    <property type="entry name" value="TPR-like"/>
    <property type="match status" value="1"/>
</dbReference>
<dbReference type="OrthoDB" id="1924189at2759"/>
<reference evidence="3" key="1">
    <citation type="submission" date="2025-08" db="UniProtKB">
        <authorList>
            <consortium name="RefSeq"/>
        </authorList>
    </citation>
    <scope>IDENTIFICATION</scope>
    <source>
        <tissue evidence="3">Young leaves</tissue>
    </source>
</reference>
<dbReference type="Pfam" id="PF13432">
    <property type="entry name" value="TPR_16"/>
    <property type="match status" value="1"/>
</dbReference>
<feature type="region of interest" description="Disordered" evidence="1">
    <location>
        <begin position="177"/>
        <end position="207"/>
    </location>
</feature>
<dbReference type="AlphaFoldDB" id="A0A8B7CJV8"/>
<dbReference type="PANTHER" id="PTHR26312:SF132">
    <property type="entry name" value="OS01G0855200 PROTEIN"/>
    <property type="match status" value="1"/>
</dbReference>
<name>A0A8B7CJV8_PHODC</name>
<keyword evidence="2" id="KW-1185">Reference proteome</keyword>